<dbReference type="GO" id="GO:0050906">
    <property type="term" value="P:detection of stimulus involved in sensory perception"/>
    <property type="evidence" value="ECO:0007669"/>
    <property type="project" value="UniProtKB-ARBA"/>
</dbReference>
<dbReference type="OrthoDB" id="413361at2759"/>
<evidence type="ECO:0000259" key="13">
    <source>
        <dbReference type="Pfam" id="PF24576"/>
    </source>
</evidence>
<accession>A0A8J2HJP5</accession>
<evidence type="ECO:0000256" key="8">
    <source>
        <dbReference type="ARBA" id="ARBA00023180"/>
    </source>
</evidence>
<keyword evidence="8" id="KW-0325">Glycoprotein</keyword>
<dbReference type="EMBL" id="CAJNRD030001122">
    <property type="protein sequence ID" value="CAG5099641.1"/>
    <property type="molecule type" value="Genomic_DNA"/>
</dbReference>
<comment type="similarity">
    <text evidence="2">Belongs to the glutamate-gated ion channel (TC 1.A.10.1) family.</text>
</comment>
<keyword evidence="11" id="KW-0732">Signal</keyword>
<keyword evidence="4 10" id="KW-0812">Transmembrane</keyword>
<feature type="chain" id="PRO_5035301228" evidence="11">
    <location>
        <begin position="25"/>
        <end position="679"/>
    </location>
</feature>
<dbReference type="Pfam" id="PF00060">
    <property type="entry name" value="Lig_chan"/>
    <property type="match status" value="1"/>
</dbReference>
<feature type="transmembrane region" description="Helical" evidence="10">
    <location>
        <begin position="611"/>
        <end position="631"/>
    </location>
</feature>
<keyword evidence="6 10" id="KW-0472">Membrane</keyword>
<feature type="domain" description="Ionotropic glutamate receptor C-terminal" evidence="12">
    <location>
        <begin position="351"/>
        <end position="612"/>
    </location>
</feature>
<evidence type="ECO:0000256" key="9">
    <source>
        <dbReference type="SAM" id="MobiDB-lite"/>
    </source>
</evidence>
<dbReference type="Gene3D" id="1.10.287.70">
    <property type="match status" value="1"/>
</dbReference>
<evidence type="ECO:0000256" key="11">
    <source>
        <dbReference type="SAM" id="SignalP"/>
    </source>
</evidence>
<evidence type="ECO:0000256" key="2">
    <source>
        <dbReference type="ARBA" id="ARBA00008685"/>
    </source>
</evidence>
<dbReference type="Gene3D" id="3.40.190.10">
    <property type="entry name" value="Periplasmic binding protein-like II"/>
    <property type="match status" value="1"/>
</dbReference>
<dbReference type="GO" id="GO:0015276">
    <property type="term" value="F:ligand-gated monoatomic ion channel activity"/>
    <property type="evidence" value="ECO:0007669"/>
    <property type="project" value="InterPro"/>
</dbReference>
<protein>
    <submittedName>
        <fullName evidence="14">Ionotropic receptor 64a.1</fullName>
    </submittedName>
</protein>
<comment type="subcellular location">
    <subcellularLocation>
        <location evidence="1">Cell membrane</location>
        <topology evidence="1">Multi-pass membrane protein</topology>
    </subcellularLocation>
</comment>
<sequence length="679" mass="79245">MKSRLSVYWLFIIFLTLSLSTSRGHEILAKFTRDYFRNLYINQIVVFGCWDKYDSLKFSKSIIMDPEIKLIYESIDDNIDLDKLLHVDYWKLGIVLDLDCQRSKIIFDQFTEQHLRHNESYFWLMPTTGEKIPDYFYNLPLTIANEMTLAIRRNDNLHNENNTDNNNKRIYELYDVYNPSYRHGGKLNITYMGHWSLNDRNEGILKILLTQYKYKRRGDLQGLVLNASIVIDFPAVPDYDTYIHNPINPHLDTMHRYNYALTLQMRDYYNFTMNLQRGKTWGYLVNGSFNGIIGDMLKGLVDFGATPFQYKPERLDAIEYTVQTWVARPCFIFRHPSTNDLSNPFLKPFENQVWYYIALFGAVNWIFLYTSVKLEHWLVMKKPQMTLDTYPASEILMIVTSAMAQQGLSDGPRFYAGRIVFIFLFMWGFLLYQFYSASIVGSLLAKKPRWINTLQDLADSTLEVGIEDIAYNYDFFATTTDPVALQLYRDKVAVNKKRKREPYYSIEDGLKLMQKGGFAFHVDVATAYKIIEETFNTGEICDLVEIQLFPPKHTATATARFSPFKKMVTYGMRQIVEHGMARRLRNVWMHRKPECPESHKSDPAPVMIPEFSPALFLLAFGFFVAFCFVIGEKIVMRHEKISNINDDDNDDSVSDQKTSSTNSAISQKQEELNSDKIDI</sequence>
<evidence type="ECO:0000256" key="5">
    <source>
        <dbReference type="ARBA" id="ARBA00022989"/>
    </source>
</evidence>
<comment type="caution">
    <text evidence="14">The sequence shown here is derived from an EMBL/GenBank/DDBJ whole genome shotgun (WGS) entry which is preliminary data.</text>
</comment>
<feature type="transmembrane region" description="Helical" evidence="10">
    <location>
        <begin position="353"/>
        <end position="372"/>
    </location>
</feature>
<dbReference type="InterPro" id="IPR001320">
    <property type="entry name" value="Iontro_rcpt_C"/>
</dbReference>
<dbReference type="PANTHER" id="PTHR42643">
    <property type="entry name" value="IONOTROPIC RECEPTOR 20A-RELATED"/>
    <property type="match status" value="1"/>
</dbReference>
<reference evidence="14" key="1">
    <citation type="submission" date="2021-04" db="EMBL/GenBank/DDBJ databases">
        <authorList>
            <person name="Chebbi M.A.C M."/>
        </authorList>
    </citation>
    <scope>NUCLEOTIDE SEQUENCE</scope>
</reference>
<feature type="signal peptide" evidence="11">
    <location>
        <begin position="1"/>
        <end position="24"/>
    </location>
</feature>
<organism evidence="14 15">
    <name type="scientific">Cotesia congregata</name>
    <name type="common">Parasitoid wasp</name>
    <name type="synonym">Apanteles congregatus</name>
    <dbReference type="NCBI Taxonomy" id="51543"/>
    <lineage>
        <taxon>Eukaryota</taxon>
        <taxon>Metazoa</taxon>
        <taxon>Ecdysozoa</taxon>
        <taxon>Arthropoda</taxon>
        <taxon>Hexapoda</taxon>
        <taxon>Insecta</taxon>
        <taxon>Pterygota</taxon>
        <taxon>Neoptera</taxon>
        <taxon>Endopterygota</taxon>
        <taxon>Hymenoptera</taxon>
        <taxon>Apocrita</taxon>
        <taxon>Ichneumonoidea</taxon>
        <taxon>Braconidae</taxon>
        <taxon>Microgastrinae</taxon>
        <taxon>Cotesia</taxon>
    </lineage>
</organism>
<evidence type="ECO:0000256" key="4">
    <source>
        <dbReference type="ARBA" id="ARBA00022692"/>
    </source>
</evidence>
<feature type="domain" description="Ionotropic receptor 75a N-terminal" evidence="13">
    <location>
        <begin position="30"/>
        <end position="230"/>
    </location>
</feature>
<evidence type="ECO:0000313" key="15">
    <source>
        <dbReference type="Proteomes" id="UP000786811"/>
    </source>
</evidence>
<dbReference type="Proteomes" id="UP000786811">
    <property type="component" value="Unassembled WGS sequence"/>
</dbReference>
<keyword evidence="15" id="KW-1185">Reference proteome</keyword>
<feature type="compositionally biased region" description="Polar residues" evidence="9">
    <location>
        <begin position="656"/>
        <end position="667"/>
    </location>
</feature>
<evidence type="ECO:0000313" key="14">
    <source>
        <dbReference type="EMBL" id="CAG5099641.1"/>
    </source>
</evidence>
<keyword evidence="5 10" id="KW-1133">Transmembrane helix</keyword>
<dbReference type="AlphaFoldDB" id="A0A8J2HJP5"/>
<feature type="transmembrane region" description="Helical" evidence="10">
    <location>
        <begin position="415"/>
        <end position="435"/>
    </location>
</feature>
<gene>
    <name evidence="14" type="ORF">HICCMSTLAB_LOCUS9161</name>
</gene>
<dbReference type="Pfam" id="PF24576">
    <property type="entry name" value="IR75A_N"/>
    <property type="match status" value="1"/>
</dbReference>
<keyword evidence="3" id="KW-1003">Cell membrane</keyword>
<feature type="compositionally biased region" description="Basic and acidic residues" evidence="9">
    <location>
        <begin position="668"/>
        <end position="679"/>
    </location>
</feature>
<feature type="region of interest" description="Disordered" evidence="9">
    <location>
        <begin position="645"/>
        <end position="679"/>
    </location>
</feature>
<dbReference type="GO" id="GO:0005886">
    <property type="term" value="C:plasma membrane"/>
    <property type="evidence" value="ECO:0007669"/>
    <property type="project" value="UniProtKB-SubCell"/>
</dbReference>
<evidence type="ECO:0000256" key="10">
    <source>
        <dbReference type="SAM" id="Phobius"/>
    </source>
</evidence>
<evidence type="ECO:0000256" key="6">
    <source>
        <dbReference type="ARBA" id="ARBA00023136"/>
    </source>
</evidence>
<dbReference type="SUPFAM" id="SSF53850">
    <property type="entry name" value="Periplasmic binding protein-like II"/>
    <property type="match status" value="1"/>
</dbReference>
<name>A0A8J2HJP5_COTCN</name>
<proteinExistence type="inferred from homology"/>
<evidence type="ECO:0000256" key="1">
    <source>
        <dbReference type="ARBA" id="ARBA00004651"/>
    </source>
</evidence>
<dbReference type="InterPro" id="IPR052192">
    <property type="entry name" value="Insect_Ionotropic_Sensory_Rcpt"/>
</dbReference>
<evidence type="ECO:0000256" key="7">
    <source>
        <dbReference type="ARBA" id="ARBA00023170"/>
    </source>
</evidence>
<evidence type="ECO:0000259" key="12">
    <source>
        <dbReference type="Pfam" id="PF00060"/>
    </source>
</evidence>
<dbReference type="InterPro" id="IPR057074">
    <property type="entry name" value="IR75A_N"/>
</dbReference>
<dbReference type="PANTHER" id="PTHR42643:SF33">
    <property type="entry name" value="GLUTAMATE RECEPTOR 2-LIKE PROTEIN"/>
    <property type="match status" value="1"/>
</dbReference>
<keyword evidence="7 14" id="KW-0675">Receptor</keyword>
<evidence type="ECO:0000256" key="3">
    <source>
        <dbReference type="ARBA" id="ARBA00022475"/>
    </source>
</evidence>